<keyword evidence="20" id="KW-1185">Reference proteome</keyword>
<dbReference type="InterPro" id="IPR036615">
    <property type="entry name" value="Mur_ligase_C_dom_sf"/>
</dbReference>
<comment type="subcellular location">
    <subcellularLocation>
        <location evidence="1">Cytoplasm</location>
    </subcellularLocation>
</comment>
<evidence type="ECO:0000256" key="2">
    <source>
        <dbReference type="ARBA" id="ARBA00004752"/>
    </source>
</evidence>
<dbReference type="InterPro" id="IPR004101">
    <property type="entry name" value="Mur_ligase_C"/>
</dbReference>
<dbReference type="UniPathway" id="UPA00219"/>
<dbReference type="GO" id="GO:0005737">
    <property type="term" value="C:cytoplasm"/>
    <property type="evidence" value="ECO:0007669"/>
    <property type="project" value="UniProtKB-SubCell"/>
</dbReference>
<evidence type="ECO:0000256" key="13">
    <source>
        <dbReference type="ARBA" id="ARBA00047833"/>
    </source>
</evidence>
<evidence type="ECO:0000256" key="7">
    <source>
        <dbReference type="ARBA" id="ARBA00022741"/>
    </source>
</evidence>
<evidence type="ECO:0000256" key="1">
    <source>
        <dbReference type="ARBA" id="ARBA00004496"/>
    </source>
</evidence>
<sequence length="453" mass="50276">MKMNYSNIYFIGIGGIGMSALARYFNEQQNIRVTGYDKTETKLTRQLKAEGIEVHYRDLGADVNILVGEVADTLIVVTPAVPSHMKELKFLQSKGYKIKKRAEVLGEITADYKTLAVAGTHGKTTTSTMLAHVLSETSLKCNAFLGGISANFNSNLLLEVESPWMVVEADEYDRSFHQLSPYSSIITSTDADHLDIYNTKETLVEAFEEYSSLINPEGKLIVHHAVAVGEELPRITYGIDTDEKVDYKGSDLELRNGNFQMTVTTPNHVYRDVVLGLPGIHNAENALSVIALCESIGMTMDEIRPALMSFKGVKRRFEVVASKDELIYIDDYAHHPTAIDRLIDSVRLIYKDLPIYVVFQPHLFSRTKDFMSAFGNSLSKADQVFLLPIYPAREEPIPGVTSEVLAELVQVQTEVLTPENAVKSLKNIKKGVILTVGAGNIDQLVTPISELIV</sequence>
<dbReference type="EMBL" id="QURB01000004">
    <property type="protein sequence ID" value="RFC54443.1"/>
    <property type="molecule type" value="Genomic_DNA"/>
</dbReference>
<dbReference type="GO" id="GO:0005524">
    <property type="term" value="F:ATP binding"/>
    <property type="evidence" value="ECO:0007669"/>
    <property type="project" value="UniProtKB-KW"/>
</dbReference>
<keyword evidence="11" id="KW-0131">Cell cycle</keyword>
<organism evidence="19 20">
    <name type="scientific">Brumimicrobium aurantiacum</name>
    <dbReference type="NCBI Taxonomy" id="1737063"/>
    <lineage>
        <taxon>Bacteria</taxon>
        <taxon>Pseudomonadati</taxon>
        <taxon>Bacteroidota</taxon>
        <taxon>Flavobacteriia</taxon>
        <taxon>Flavobacteriales</taxon>
        <taxon>Crocinitomicaceae</taxon>
        <taxon>Brumimicrobium</taxon>
    </lineage>
</organism>
<evidence type="ECO:0000256" key="8">
    <source>
        <dbReference type="ARBA" id="ARBA00022840"/>
    </source>
</evidence>
<dbReference type="GO" id="GO:0009252">
    <property type="term" value="P:peptidoglycan biosynthetic process"/>
    <property type="evidence" value="ECO:0007669"/>
    <property type="project" value="UniProtKB-UniRule"/>
</dbReference>
<reference evidence="19 20" key="1">
    <citation type="submission" date="2018-08" db="EMBL/GenBank/DDBJ databases">
        <title>The draft genome squence of Brumimicrobium sp. N62.</title>
        <authorList>
            <person name="Du Z.-J."/>
            <person name="Luo H.-R."/>
        </authorList>
    </citation>
    <scope>NUCLEOTIDE SEQUENCE [LARGE SCALE GENOMIC DNA]</scope>
    <source>
        <strain evidence="19 20">N62</strain>
    </source>
</reference>
<accession>A0A3E1EY89</accession>
<dbReference type="GO" id="GO:0008360">
    <property type="term" value="P:regulation of cell shape"/>
    <property type="evidence" value="ECO:0007669"/>
    <property type="project" value="UniProtKB-KW"/>
</dbReference>
<keyword evidence="7" id="KW-0547">Nucleotide-binding</keyword>
<evidence type="ECO:0000256" key="6">
    <source>
        <dbReference type="ARBA" id="ARBA00022618"/>
    </source>
</evidence>
<evidence type="ECO:0000313" key="19">
    <source>
        <dbReference type="EMBL" id="RFC54443.1"/>
    </source>
</evidence>
<dbReference type="Pfam" id="PF01225">
    <property type="entry name" value="Mur_ligase"/>
    <property type="match status" value="1"/>
</dbReference>
<feature type="transmembrane region" description="Helical" evidence="15">
    <location>
        <begin position="7"/>
        <end position="25"/>
    </location>
</feature>
<dbReference type="RefSeq" id="WP_116880845.1">
    <property type="nucleotide sequence ID" value="NZ_QURB01000004.1"/>
</dbReference>
<dbReference type="OrthoDB" id="9804126at2"/>
<evidence type="ECO:0000256" key="5">
    <source>
        <dbReference type="ARBA" id="ARBA00022598"/>
    </source>
</evidence>
<comment type="pathway">
    <text evidence="2">Cell wall biogenesis; peptidoglycan biosynthesis.</text>
</comment>
<dbReference type="InterPro" id="IPR005758">
    <property type="entry name" value="UDP-N-AcMur_Ala_ligase_MurC"/>
</dbReference>
<protein>
    <recommendedName>
        <fullName evidence="3 14">UDP-N-acetylmuramate--L-alanine ligase</fullName>
        <ecNumber evidence="3 14">6.3.2.8</ecNumber>
    </recommendedName>
</protein>
<keyword evidence="6" id="KW-0132">Cell division</keyword>
<dbReference type="AlphaFoldDB" id="A0A3E1EY89"/>
<dbReference type="SUPFAM" id="SSF53623">
    <property type="entry name" value="MurD-like peptide ligases, catalytic domain"/>
    <property type="match status" value="1"/>
</dbReference>
<keyword evidence="8" id="KW-0067">ATP-binding</keyword>
<keyword evidence="5 19" id="KW-0436">Ligase</keyword>
<dbReference type="Proteomes" id="UP000257127">
    <property type="component" value="Unassembled WGS sequence"/>
</dbReference>
<dbReference type="Pfam" id="PF08245">
    <property type="entry name" value="Mur_ligase_M"/>
    <property type="match status" value="1"/>
</dbReference>
<dbReference type="PANTHER" id="PTHR43445">
    <property type="entry name" value="UDP-N-ACETYLMURAMATE--L-ALANINE LIGASE-RELATED"/>
    <property type="match status" value="1"/>
</dbReference>
<dbReference type="GO" id="GO:0051301">
    <property type="term" value="P:cell division"/>
    <property type="evidence" value="ECO:0007669"/>
    <property type="project" value="UniProtKB-KW"/>
</dbReference>
<evidence type="ECO:0000256" key="10">
    <source>
        <dbReference type="ARBA" id="ARBA00022984"/>
    </source>
</evidence>
<dbReference type="Gene3D" id="3.40.1190.10">
    <property type="entry name" value="Mur-like, catalytic domain"/>
    <property type="match status" value="1"/>
</dbReference>
<dbReference type="Pfam" id="PF02875">
    <property type="entry name" value="Mur_ligase_C"/>
    <property type="match status" value="1"/>
</dbReference>
<dbReference type="PANTHER" id="PTHR43445:SF3">
    <property type="entry name" value="UDP-N-ACETYLMURAMATE--L-ALANINE LIGASE"/>
    <property type="match status" value="1"/>
</dbReference>
<dbReference type="EC" id="6.3.2.8" evidence="3 14"/>
<keyword evidence="10" id="KW-0573">Peptidoglycan synthesis</keyword>
<evidence type="ECO:0000259" key="17">
    <source>
        <dbReference type="Pfam" id="PF02875"/>
    </source>
</evidence>
<keyword evidence="12" id="KW-0961">Cell wall biogenesis/degradation</keyword>
<keyword evidence="15" id="KW-0472">Membrane</keyword>
<evidence type="ECO:0000256" key="11">
    <source>
        <dbReference type="ARBA" id="ARBA00023306"/>
    </source>
</evidence>
<feature type="domain" description="Mur ligase central" evidence="18">
    <location>
        <begin position="117"/>
        <end position="292"/>
    </location>
</feature>
<feature type="domain" description="Mur ligase C-terminal" evidence="17">
    <location>
        <begin position="315"/>
        <end position="439"/>
    </location>
</feature>
<evidence type="ECO:0000256" key="12">
    <source>
        <dbReference type="ARBA" id="ARBA00023316"/>
    </source>
</evidence>
<evidence type="ECO:0000259" key="18">
    <source>
        <dbReference type="Pfam" id="PF08245"/>
    </source>
</evidence>
<dbReference type="GO" id="GO:0071555">
    <property type="term" value="P:cell wall organization"/>
    <property type="evidence" value="ECO:0007669"/>
    <property type="project" value="UniProtKB-KW"/>
</dbReference>
<dbReference type="Gene3D" id="3.40.50.720">
    <property type="entry name" value="NAD(P)-binding Rossmann-like Domain"/>
    <property type="match status" value="1"/>
</dbReference>
<keyword evidence="4" id="KW-0963">Cytoplasm</keyword>
<name>A0A3E1EY89_9FLAO</name>
<evidence type="ECO:0000313" key="20">
    <source>
        <dbReference type="Proteomes" id="UP000257127"/>
    </source>
</evidence>
<dbReference type="InterPro" id="IPR000713">
    <property type="entry name" value="Mur_ligase_N"/>
</dbReference>
<feature type="domain" description="Mur ligase N-terminal catalytic" evidence="16">
    <location>
        <begin position="8"/>
        <end position="112"/>
    </location>
</feature>
<evidence type="ECO:0000259" key="16">
    <source>
        <dbReference type="Pfam" id="PF01225"/>
    </source>
</evidence>
<evidence type="ECO:0000256" key="4">
    <source>
        <dbReference type="ARBA" id="ARBA00022490"/>
    </source>
</evidence>
<dbReference type="InterPro" id="IPR036565">
    <property type="entry name" value="Mur-like_cat_sf"/>
</dbReference>
<keyword evidence="15" id="KW-0812">Transmembrane</keyword>
<dbReference type="GO" id="GO:0008763">
    <property type="term" value="F:UDP-N-acetylmuramate-L-alanine ligase activity"/>
    <property type="evidence" value="ECO:0007669"/>
    <property type="project" value="UniProtKB-UniRule"/>
</dbReference>
<dbReference type="NCBIfam" id="TIGR01082">
    <property type="entry name" value="murC"/>
    <property type="match status" value="1"/>
</dbReference>
<comment type="caution">
    <text evidence="19">The sequence shown here is derived from an EMBL/GenBank/DDBJ whole genome shotgun (WGS) entry which is preliminary data.</text>
</comment>
<dbReference type="Gene3D" id="3.90.190.20">
    <property type="entry name" value="Mur ligase, C-terminal domain"/>
    <property type="match status" value="1"/>
</dbReference>
<dbReference type="InterPro" id="IPR013221">
    <property type="entry name" value="Mur_ligase_cen"/>
</dbReference>
<keyword evidence="15" id="KW-1133">Transmembrane helix</keyword>
<evidence type="ECO:0000256" key="14">
    <source>
        <dbReference type="NCBIfam" id="TIGR01082"/>
    </source>
</evidence>
<keyword evidence="9" id="KW-0133">Cell shape</keyword>
<gene>
    <name evidence="19" type="ORF">DXU93_08445</name>
</gene>
<evidence type="ECO:0000256" key="3">
    <source>
        <dbReference type="ARBA" id="ARBA00012211"/>
    </source>
</evidence>
<dbReference type="InterPro" id="IPR050061">
    <property type="entry name" value="MurCDEF_pg_biosynth"/>
</dbReference>
<dbReference type="SUPFAM" id="SSF53244">
    <property type="entry name" value="MurD-like peptide ligases, peptide-binding domain"/>
    <property type="match status" value="1"/>
</dbReference>
<comment type="catalytic activity">
    <reaction evidence="13">
        <text>UDP-N-acetyl-alpha-D-muramate + L-alanine + ATP = UDP-N-acetyl-alpha-D-muramoyl-L-alanine + ADP + phosphate + H(+)</text>
        <dbReference type="Rhea" id="RHEA:23372"/>
        <dbReference type="ChEBI" id="CHEBI:15378"/>
        <dbReference type="ChEBI" id="CHEBI:30616"/>
        <dbReference type="ChEBI" id="CHEBI:43474"/>
        <dbReference type="ChEBI" id="CHEBI:57972"/>
        <dbReference type="ChEBI" id="CHEBI:70757"/>
        <dbReference type="ChEBI" id="CHEBI:83898"/>
        <dbReference type="ChEBI" id="CHEBI:456216"/>
        <dbReference type="EC" id="6.3.2.8"/>
    </reaction>
</comment>
<dbReference type="SUPFAM" id="SSF51984">
    <property type="entry name" value="MurCD N-terminal domain"/>
    <property type="match status" value="1"/>
</dbReference>
<evidence type="ECO:0000256" key="15">
    <source>
        <dbReference type="SAM" id="Phobius"/>
    </source>
</evidence>
<proteinExistence type="predicted"/>
<evidence type="ECO:0000256" key="9">
    <source>
        <dbReference type="ARBA" id="ARBA00022960"/>
    </source>
</evidence>